<feature type="compositionally biased region" description="Low complexity" evidence="6">
    <location>
        <begin position="501"/>
        <end position="510"/>
    </location>
</feature>
<dbReference type="SUPFAM" id="SSF82199">
    <property type="entry name" value="SET domain"/>
    <property type="match status" value="1"/>
</dbReference>
<dbReference type="GO" id="GO:0005634">
    <property type="term" value="C:nucleus"/>
    <property type="evidence" value="ECO:0007669"/>
    <property type="project" value="InterPro"/>
</dbReference>
<keyword evidence="3 9" id="KW-0489">Methyltransferase</keyword>
<dbReference type="GO" id="GO:0002039">
    <property type="term" value="F:p53 binding"/>
    <property type="evidence" value="ECO:0007669"/>
    <property type="project" value="InterPro"/>
</dbReference>
<proteinExistence type="predicted"/>
<feature type="repeat" description="ANK" evidence="5">
    <location>
        <begin position="920"/>
        <end position="952"/>
    </location>
</feature>
<dbReference type="Gene3D" id="2.170.270.10">
    <property type="entry name" value="SET domain"/>
    <property type="match status" value="1"/>
</dbReference>
<dbReference type="SMART" id="SM00317">
    <property type="entry name" value="SET"/>
    <property type="match status" value="1"/>
</dbReference>
<feature type="compositionally biased region" description="Polar residues" evidence="6">
    <location>
        <begin position="357"/>
        <end position="378"/>
    </location>
</feature>
<dbReference type="CDD" id="cd10543">
    <property type="entry name" value="SET_EHMT"/>
    <property type="match status" value="1"/>
</dbReference>
<dbReference type="SMART" id="SM00468">
    <property type="entry name" value="PreSET"/>
    <property type="match status" value="1"/>
</dbReference>
<feature type="domain" description="SET" evidence="7">
    <location>
        <begin position="1275"/>
        <end position="1392"/>
    </location>
</feature>
<dbReference type="InterPro" id="IPR001214">
    <property type="entry name" value="SET_dom"/>
</dbReference>
<organism evidence="9 10">
    <name type="scientific">Mytilus galloprovincialis</name>
    <name type="common">Mediterranean mussel</name>
    <dbReference type="NCBI Taxonomy" id="29158"/>
    <lineage>
        <taxon>Eukaryota</taxon>
        <taxon>Metazoa</taxon>
        <taxon>Spiralia</taxon>
        <taxon>Lophotrochozoa</taxon>
        <taxon>Mollusca</taxon>
        <taxon>Bivalvia</taxon>
        <taxon>Autobranchia</taxon>
        <taxon>Pteriomorphia</taxon>
        <taxon>Mytilida</taxon>
        <taxon>Mytiloidea</taxon>
        <taxon>Mytilidae</taxon>
        <taxon>Mytilinae</taxon>
        <taxon>Mytilus</taxon>
    </lineage>
</organism>
<reference evidence="9" key="1">
    <citation type="submission" date="2018-11" db="EMBL/GenBank/DDBJ databases">
        <authorList>
            <person name="Alioto T."/>
            <person name="Alioto T."/>
        </authorList>
    </citation>
    <scope>NUCLEOTIDE SEQUENCE</scope>
</reference>
<keyword evidence="2" id="KW-0158">Chromosome</keyword>
<feature type="compositionally biased region" description="Basic and acidic residues" evidence="6">
    <location>
        <begin position="71"/>
        <end position="88"/>
    </location>
</feature>
<feature type="compositionally biased region" description="Polar residues" evidence="6">
    <location>
        <begin position="631"/>
        <end position="642"/>
    </location>
</feature>
<dbReference type="Gene3D" id="1.25.40.20">
    <property type="entry name" value="Ankyrin repeat-containing domain"/>
    <property type="match status" value="2"/>
</dbReference>
<comment type="subcellular location">
    <subcellularLocation>
        <location evidence="1">Chromosome</location>
    </subcellularLocation>
</comment>
<dbReference type="PROSITE" id="PS50867">
    <property type="entry name" value="PRE_SET"/>
    <property type="match status" value="1"/>
</dbReference>
<feature type="compositionally biased region" description="Polar residues" evidence="6">
    <location>
        <begin position="217"/>
        <end position="231"/>
    </location>
</feature>
<dbReference type="InterPro" id="IPR047762">
    <property type="entry name" value="EHMT_CRR"/>
</dbReference>
<protein>
    <submittedName>
        <fullName evidence="9">Euchromatic histone-lysine N-methyltransferase</fullName>
        <ecNumber evidence="9">2.1.1.43</ecNumber>
    </submittedName>
</protein>
<feature type="region of interest" description="Disordered" evidence="6">
    <location>
        <begin position="1"/>
        <end position="21"/>
    </location>
</feature>
<dbReference type="PROSITE" id="PS50088">
    <property type="entry name" value="ANK_REPEAT"/>
    <property type="match status" value="6"/>
</dbReference>
<evidence type="ECO:0000259" key="7">
    <source>
        <dbReference type="PROSITE" id="PS50280"/>
    </source>
</evidence>
<feature type="region of interest" description="Disordered" evidence="6">
    <location>
        <begin position="588"/>
        <end position="607"/>
    </location>
</feature>
<comment type="caution">
    <text evidence="9">The sequence shown here is derived from an EMBL/GenBank/DDBJ whole genome shotgun (WGS) entry which is preliminary data.</text>
</comment>
<keyword evidence="9" id="KW-0808">Transferase</keyword>
<feature type="compositionally biased region" description="Polar residues" evidence="6">
    <location>
        <begin position="96"/>
        <end position="143"/>
    </location>
</feature>
<accession>A0A8B6GPP4</accession>
<dbReference type="Proteomes" id="UP000596742">
    <property type="component" value="Unassembled WGS sequence"/>
</dbReference>
<dbReference type="EMBL" id="UYJE01008754">
    <property type="protein sequence ID" value="VDI66906.1"/>
    <property type="molecule type" value="Genomic_DNA"/>
</dbReference>
<feature type="domain" description="Pre-SET" evidence="8">
    <location>
        <begin position="1209"/>
        <end position="1272"/>
    </location>
</feature>
<dbReference type="InterPro" id="IPR007728">
    <property type="entry name" value="Pre-SET_dom"/>
</dbReference>
<evidence type="ECO:0000256" key="4">
    <source>
        <dbReference type="ARBA" id="ARBA00022691"/>
    </source>
</evidence>
<dbReference type="Pfam" id="PF00856">
    <property type="entry name" value="SET"/>
    <property type="match status" value="1"/>
</dbReference>
<feature type="region of interest" description="Disordered" evidence="6">
    <location>
        <begin position="70"/>
        <end position="175"/>
    </location>
</feature>
<evidence type="ECO:0000259" key="8">
    <source>
        <dbReference type="PROSITE" id="PS50867"/>
    </source>
</evidence>
<dbReference type="InterPro" id="IPR002110">
    <property type="entry name" value="Ankyrin_rpt"/>
</dbReference>
<dbReference type="FunFam" id="2.170.270.10:FF:000005">
    <property type="entry name" value="Euchromatic histone-lysine N-methyltransferase 2"/>
    <property type="match status" value="1"/>
</dbReference>
<feature type="repeat" description="ANK" evidence="5">
    <location>
        <begin position="1020"/>
        <end position="1052"/>
    </location>
</feature>
<dbReference type="Pfam" id="PF12796">
    <property type="entry name" value="Ank_2"/>
    <property type="match status" value="2"/>
</dbReference>
<feature type="repeat" description="ANK" evidence="5">
    <location>
        <begin position="953"/>
        <end position="985"/>
    </location>
</feature>
<keyword evidence="5" id="KW-0040">ANK repeat</keyword>
<dbReference type="InterPro" id="IPR043550">
    <property type="entry name" value="EHMT1/EHMT2"/>
</dbReference>
<dbReference type="SUPFAM" id="SSF48403">
    <property type="entry name" value="Ankyrin repeat"/>
    <property type="match status" value="1"/>
</dbReference>
<dbReference type="CDD" id="cd20905">
    <property type="entry name" value="EHMT_ZBD"/>
    <property type="match status" value="1"/>
</dbReference>
<feature type="compositionally biased region" description="Basic residues" evidence="6">
    <location>
        <begin position="303"/>
        <end position="315"/>
    </location>
</feature>
<dbReference type="EC" id="2.1.1.43" evidence="9"/>
<dbReference type="PROSITE" id="PS50280">
    <property type="entry name" value="SET"/>
    <property type="match status" value="1"/>
</dbReference>
<evidence type="ECO:0000256" key="2">
    <source>
        <dbReference type="ARBA" id="ARBA00022454"/>
    </source>
</evidence>
<dbReference type="Pfam" id="PF05033">
    <property type="entry name" value="Pre-SET"/>
    <property type="match status" value="1"/>
</dbReference>
<evidence type="ECO:0000256" key="3">
    <source>
        <dbReference type="ARBA" id="ARBA00022603"/>
    </source>
</evidence>
<feature type="repeat" description="ANK" evidence="5">
    <location>
        <begin position="1053"/>
        <end position="1085"/>
    </location>
</feature>
<evidence type="ECO:0000313" key="10">
    <source>
        <dbReference type="Proteomes" id="UP000596742"/>
    </source>
</evidence>
<dbReference type="Pfam" id="PF00023">
    <property type="entry name" value="Ank"/>
    <property type="match status" value="1"/>
</dbReference>
<dbReference type="GO" id="GO:0046974">
    <property type="term" value="F:histone H3K9 methyltransferase activity"/>
    <property type="evidence" value="ECO:0007669"/>
    <property type="project" value="TreeGrafter"/>
</dbReference>
<dbReference type="Pfam" id="PF21533">
    <property type="entry name" value="EHMT1-2_CRR"/>
    <property type="match status" value="1"/>
</dbReference>
<feature type="repeat" description="ANK" evidence="5">
    <location>
        <begin position="1086"/>
        <end position="1118"/>
    </location>
</feature>
<name>A0A8B6GPP4_MYTGA</name>
<dbReference type="GO" id="GO:0000122">
    <property type="term" value="P:negative regulation of transcription by RNA polymerase II"/>
    <property type="evidence" value="ECO:0007669"/>
    <property type="project" value="TreeGrafter"/>
</dbReference>
<feature type="compositionally biased region" description="Basic and acidic residues" evidence="6">
    <location>
        <begin position="271"/>
        <end position="286"/>
    </location>
</feature>
<dbReference type="PROSITE" id="PS50297">
    <property type="entry name" value="ANK_REP_REGION"/>
    <property type="match status" value="5"/>
</dbReference>
<dbReference type="SMART" id="SM00248">
    <property type="entry name" value="ANK"/>
    <property type="match status" value="7"/>
</dbReference>
<evidence type="ECO:0000313" key="9">
    <source>
        <dbReference type="EMBL" id="VDI66906.1"/>
    </source>
</evidence>
<dbReference type="GO" id="GO:0000785">
    <property type="term" value="C:chromatin"/>
    <property type="evidence" value="ECO:0007669"/>
    <property type="project" value="TreeGrafter"/>
</dbReference>
<dbReference type="InterPro" id="IPR036770">
    <property type="entry name" value="Ankyrin_rpt-contain_sf"/>
</dbReference>
<dbReference type="GO" id="GO:0032259">
    <property type="term" value="P:methylation"/>
    <property type="evidence" value="ECO:0007669"/>
    <property type="project" value="UniProtKB-KW"/>
</dbReference>
<gene>
    <name evidence="9" type="ORF">MGAL_10B031377</name>
</gene>
<evidence type="ECO:0000256" key="1">
    <source>
        <dbReference type="ARBA" id="ARBA00004286"/>
    </source>
</evidence>
<evidence type="ECO:0000256" key="5">
    <source>
        <dbReference type="PROSITE-ProRule" id="PRU00023"/>
    </source>
</evidence>
<dbReference type="PANTHER" id="PTHR46307">
    <property type="entry name" value="G9A, ISOFORM B"/>
    <property type="match status" value="1"/>
</dbReference>
<dbReference type="OrthoDB" id="616263at2759"/>
<feature type="region of interest" description="Disordered" evidence="6">
    <location>
        <begin position="617"/>
        <end position="667"/>
    </location>
</feature>
<feature type="compositionally biased region" description="Basic and acidic residues" evidence="6">
    <location>
        <begin position="344"/>
        <end position="356"/>
    </location>
</feature>
<keyword evidence="10" id="KW-1185">Reference proteome</keyword>
<feature type="compositionally biased region" description="Polar residues" evidence="6">
    <location>
        <begin position="470"/>
        <end position="481"/>
    </location>
</feature>
<feature type="repeat" description="ANK" evidence="5">
    <location>
        <begin position="986"/>
        <end position="1010"/>
    </location>
</feature>
<dbReference type="PANTHER" id="PTHR46307:SF4">
    <property type="entry name" value="G9A, ISOFORM B"/>
    <property type="match status" value="1"/>
</dbReference>
<evidence type="ECO:0000256" key="6">
    <source>
        <dbReference type="SAM" id="MobiDB-lite"/>
    </source>
</evidence>
<dbReference type="GO" id="GO:0008270">
    <property type="term" value="F:zinc ion binding"/>
    <property type="evidence" value="ECO:0007669"/>
    <property type="project" value="InterPro"/>
</dbReference>
<sequence>MAAQKETTEQNDVVKERLINGKSAMKEGNECINGEINGLKNDVNKTKSLNLSEIKNGSCDIQEKLNAVKTKQTESLERITNDKPDGDLHTVLNGKIPNSSRETTPSDNSRESTPILKTSRNSSRNSTPVGDTRCNTPTNTSNMDNKEENAKDTSVSVKPITKMPKARKSALPISKQSQDIVAKNLGLPPSNLTVKLPDFDNPIKLNSSMLEELSNLGRSNKSKSLGGQRTRASMGGSLNPPKIMRQRATMGSSMGKSAKPPSKMPKLFPSVEKEPTSSEISVKEESNVNNSSDLPKTEGSKLLKIRSHKRKKRMGTYKLPLEKKKNKTVKKKEKLDGEDEEIEEHNISVKEGKQDDSFITTDNTDCSMDNESLENSLLRTPKDSGKTIAHRTKNTLGSTRQGRTPPSAKTPPSSKKLHEHKGKPITEYFSVKSPNSSQTNGRTCDDSESLESNAGVRKRKKEDEDDHIESNSTKLDPNCTTGKKKRIEEPKTSPTAAVTKSTSMPTPTSMRSILPKSIKPLVAFPQSQGSSPVLLTMSNPNTSQSNLLGNQQQVILLSPNISQPLVTVSQPLIASTFPLISNPMNSVGLPPLDPQPGPDSFASSASDQAPVLHKVIPQDMEGVNDTEASKDSLSVSSETSYPVTPPKTPDDQLSEDSSISTPSGPTPPDKDVIPLCCCKINGASFKKLGSTVTYCQALDSMDCKVMGCCNKVTNYQLIRPGVKIPFMAICEAHRKRLRLHACCPGCGHFCTQGKFYQCRKEGAQSVHYFHYQCQVVRNGKYFCPHCGEESHQVEVSIELEEPRVVSMVEDKSTKASSRERARMGLGSKFAAASDKDDEESATASFKLSGSDKFISTGGISMGPEKTLLERVLKSMMQERPKKYRNMSKYLYNAAYEADIEKVMYMLEDGQNPDDVYEEYENQTGLHAAAISGSLIILHILVQAGASINVTDQFLKTPLMYAAENNHESLVKYLLKIKADVNARADDGMTVIHYAAKAGHNNVIKILLDTGEIDINIQDDGGWTPIIWASEHKLVSTVKFLLNQGAQSTLKDKEENTSLHWAAYSGSVDICEMFLNGGCTLDAPNEHGDRPLHIAARQNHYECVVLFLARGADVELRNSENDSPIQCCLDEDSQVCLALKVNKQLKGFAASRTGRTEKLIHRDVSMGRENIPIPVYNGTDDEPLPTDYQYVTANVETADLHINRTISSLQSCRCSDDCSSMYCVCGRNSIRCWYDKTYHLVPEFNMSEPPLIFECNVGCRCWSTCNNRVVQNGISCRMKLIRTDGRGWGVITLLDIPKGSFICEYIGELLSDSEADSREDDSYLFDLDNRDGDTYCIDARRYGNISRFINHLCEPNIIPVKVFVDHQDLRFPRICFFSSRDIKANEELGFDYGEKFWMIKWKQFTCACGCVKCKYNSETIHKTIEEYKQRHEEENID</sequence>
<feature type="region of interest" description="Disordered" evidence="6">
    <location>
        <begin position="215"/>
        <end position="510"/>
    </location>
</feature>
<feature type="compositionally biased region" description="Polar residues" evidence="6">
    <location>
        <begin position="432"/>
        <end position="442"/>
    </location>
</feature>
<dbReference type="InterPro" id="IPR046341">
    <property type="entry name" value="SET_dom_sf"/>
</dbReference>
<keyword evidence="4" id="KW-0949">S-adenosyl-L-methionine</keyword>
<feature type="compositionally biased region" description="Low complexity" evidence="6">
    <location>
        <begin position="404"/>
        <end position="414"/>
    </location>
</feature>